<keyword evidence="2" id="KW-0238">DNA-binding</keyword>
<feature type="compositionally biased region" description="Basic and acidic residues" evidence="5">
    <location>
        <begin position="713"/>
        <end position="727"/>
    </location>
</feature>
<feature type="compositionally biased region" description="Basic and acidic residues" evidence="5">
    <location>
        <begin position="1377"/>
        <end position="1386"/>
    </location>
</feature>
<feature type="compositionally biased region" description="Polar residues" evidence="5">
    <location>
        <begin position="1678"/>
        <end position="1713"/>
    </location>
</feature>
<evidence type="ECO:0000259" key="6">
    <source>
        <dbReference type="PROSITE" id="PS50090"/>
    </source>
</evidence>
<dbReference type="EMBL" id="DS469583">
    <property type="protein sequence ID" value="EDO41031.1"/>
    <property type="molecule type" value="Genomic_DNA"/>
</dbReference>
<feature type="region of interest" description="Disordered" evidence="5">
    <location>
        <begin position="1576"/>
        <end position="1597"/>
    </location>
</feature>
<dbReference type="InterPro" id="IPR017884">
    <property type="entry name" value="SANT_dom"/>
</dbReference>
<keyword evidence="4" id="KW-0539">Nucleus</keyword>
<dbReference type="InterPro" id="IPR017930">
    <property type="entry name" value="Myb_dom"/>
</dbReference>
<evidence type="ECO:0000256" key="2">
    <source>
        <dbReference type="ARBA" id="ARBA00023125"/>
    </source>
</evidence>
<feature type="region of interest" description="Disordered" evidence="5">
    <location>
        <begin position="25"/>
        <end position="56"/>
    </location>
</feature>
<evidence type="ECO:0000256" key="5">
    <source>
        <dbReference type="SAM" id="MobiDB-lite"/>
    </source>
</evidence>
<dbReference type="SUPFAM" id="SSF46689">
    <property type="entry name" value="Homeodomain-like"/>
    <property type="match status" value="3"/>
</dbReference>
<dbReference type="GO" id="GO:0042796">
    <property type="term" value="P:snRNA transcription by RNA polymerase III"/>
    <property type="evidence" value="ECO:0000318"/>
    <property type="project" value="GO_Central"/>
</dbReference>
<feature type="region of interest" description="Disordered" evidence="5">
    <location>
        <begin position="809"/>
        <end position="854"/>
    </location>
</feature>
<reference evidence="9 10" key="1">
    <citation type="journal article" date="2007" name="Science">
        <title>Sea anemone genome reveals ancestral eumetazoan gene repertoire and genomic organization.</title>
        <authorList>
            <person name="Putnam N.H."/>
            <person name="Srivastava M."/>
            <person name="Hellsten U."/>
            <person name="Dirks B."/>
            <person name="Chapman J."/>
            <person name="Salamov A."/>
            <person name="Terry A."/>
            <person name="Shapiro H."/>
            <person name="Lindquist E."/>
            <person name="Kapitonov V.V."/>
            <person name="Jurka J."/>
            <person name="Genikhovich G."/>
            <person name="Grigoriev I.V."/>
            <person name="Lucas S.M."/>
            <person name="Steele R.E."/>
            <person name="Finnerty J.R."/>
            <person name="Technau U."/>
            <person name="Martindale M.Q."/>
            <person name="Rokhsar D.S."/>
        </authorList>
    </citation>
    <scope>NUCLEOTIDE SEQUENCE [LARGE SCALE GENOMIC DNA]</scope>
    <source>
        <strain evidence="10">CH2 X CH6</strain>
    </source>
</reference>
<feature type="domain" description="Myb-like" evidence="6">
    <location>
        <begin position="585"/>
        <end position="636"/>
    </location>
</feature>
<dbReference type="Gene3D" id="1.10.10.60">
    <property type="entry name" value="Homeodomain-like"/>
    <property type="match status" value="4"/>
</dbReference>
<feature type="compositionally biased region" description="Polar residues" evidence="5">
    <location>
        <begin position="1263"/>
        <end position="1282"/>
    </location>
</feature>
<dbReference type="GO" id="GO:0019185">
    <property type="term" value="C:snRNA-activating protein complex"/>
    <property type="evidence" value="ECO:0000318"/>
    <property type="project" value="GO_Central"/>
</dbReference>
<feature type="compositionally biased region" description="Basic and acidic residues" evidence="5">
    <location>
        <begin position="735"/>
        <end position="746"/>
    </location>
</feature>
<feature type="compositionally biased region" description="Acidic residues" evidence="5">
    <location>
        <begin position="33"/>
        <end position="51"/>
    </location>
</feature>
<organism evidence="9 10">
    <name type="scientific">Nematostella vectensis</name>
    <name type="common">Starlet sea anemone</name>
    <dbReference type="NCBI Taxonomy" id="45351"/>
    <lineage>
        <taxon>Eukaryota</taxon>
        <taxon>Metazoa</taxon>
        <taxon>Cnidaria</taxon>
        <taxon>Anthozoa</taxon>
        <taxon>Hexacorallia</taxon>
        <taxon>Actiniaria</taxon>
        <taxon>Edwardsiidae</taxon>
        <taxon>Nematostella</taxon>
    </lineage>
</organism>
<feature type="compositionally biased region" description="Polar residues" evidence="5">
    <location>
        <begin position="833"/>
        <end position="848"/>
    </location>
</feature>
<evidence type="ECO:0000259" key="7">
    <source>
        <dbReference type="PROSITE" id="PS51293"/>
    </source>
</evidence>
<feature type="compositionally biased region" description="Low complexity" evidence="5">
    <location>
        <begin position="1132"/>
        <end position="1167"/>
    </location>
</feature>
<feature type="domain" description="HTH myb-type" evidence="8">
    <location>
        <begin position="482"/>
        <end position="537"/>
    </location>
</feature>
<accession>A7S5L7</accession>
<dbReference type="Pfam" id="PF00249">
    <property type="entry name" value="Myb_DNA-binding"/>
    <property type="match status" value="3"/>
</dbReference>
<dbReference type="PANTHER" id="PTHR46621:SF1">
    <property type="entry name" value="SNRNA-ACTIVATING PROTEIN COMPLEX SUBUNIT 4"/>
    <property type="match status" value="1"/>
</dbReference>
<dbReference type="InterPro" id="IPR051575">
    <property type="entry name" value="Myb-like_DNA-bd"/>
</dbReference>
<feature type="domain" description="Myb-like" evidence="6">
    <location>
        <begin position="482"/>
        <end position="533"/>
    </location>
</feature>
<evidence type="ECO:0000256" key="4">
    <source>
        <dbReference type="ARBA" id="ARBA00023242"/>
    </source>
</evidence>
<feature type="compositionally biased region" description="Basic and acidic residues" evidence="5">
    <location>
        <begin position="1347"/>
        <end position="1365"/>
    </location>
</feature>
<gene>
    <name evidence="9" type="ORF">NEMVEDRAFT_v1g243027</name>
</gene>
<evidence type="ECO:0000313" key="9">
    <source>
        <dbReference type="EMBL" id="EDO41031.1"/>
    </source>
</evidence>
<feature type="domain" description="SANT" evidence="7">
    <location>
        <begin position="588"/>
        <end position="640"/>
    </location>
</feature>
<feature type="compositionally biased region" description="Basic residues" evidence="5">
    <location>
        <begin position="1731"/>
        <end position="1744"/>
    </location>
</feature>
<feature type="domain" description="Myb-like" evidence="6">
    <location>
        <begin position="431"/>
        <end position="481"/>
    </location>
</feature>
<dbReference type="eggNOG" id="KOG0049">
    <property type="taxonomic scope" value="Eukaryota"/>
</dbReference>
<feature type="domain" description="Myb-like" evidence="6">
    <location>
        <begin position="537"/>
        <end position="584"/>
    </location>
</feature>
<feature type="compositionally biased region" description="Polar residues" evidence="5">
    <location>
        <begin position="1093"/>
        <end position="1131"/>
    </location>
</feature>
<protein>
    <submittedName>
        <fullName evidence="9">Uncharacterized protein</fullName>
    </submittedName>
</protein>
<dbReference type="PROSITE" id="PS50090">
    <property type="entry name" value="MYB_LIKE"/>
    <property type="match status" value="4"/>
</dbReference>
<keyword evidence="3" id="KW-0804">Transcription</keyword>
<feature type="compositionally biased region" description="Polar residues" evidence="5">
    <location>
        <begin position="1031"/>
        <end position="1041"/>
    </location>
</feature>
<evidence type="ECO:0000313" key="10">
    <source>
        <dbReference type="Proteomes" id="UP000001593"/>
    </source>
</evidence>
<feature type="compositionally biased region" description="Polar residues" evidence="5">
    <location>
        <begin position="1050"/>
        <end position="1084"/>
    </location>
</feature>
<dbReference type="GO" id="GO:0001006">
    <property type="term" value="F:RNA polymerase III type 3 promoter sequence-specific DNA binding"/>
    <property type="evidence" value="ECO:0000318"/>
    <property type="project" value="GO_Central"/>
</dbReference>
<evidence type="ECO:0000256" key="1">
    <source>
        <dbReference type="ARBA" id="ARBA00023015"/>
    </source>
</evidence>
<feature type="region of interest" description="Disordered" evidence="5">
    <location>
        <begin position="207"/>
        <end position="230"/>
    </location>
</feature>
<feature type="compositionally biased region" description="Polar residues" evidence="5">
    <location>
        <begin position="1388"/>
        <end position="1402"/>
    </location>
</feature>
<dbReference type="OMA" id="DHTMEGD"/>
<keyword evidence="10" id="KW-1185">Reference proteome</keyword>
<evidence type="ECO:0000259" key="8">
    <source>
        <dbReference type="PROSITE" id="PS51294"/>
    </source>
</evidence>
<dbReference type="PROSITE" id="PS51294">
    <property type="entry name" value="HTH_MYB"/>
    <property type="match status" value="3"/>
</dbReference>
<feature type="region of interest" description="Disordered" evidence="5">
    <location>
        <begin position="1258"/>
        <end position="1439"/>
    </location>
</feature>
<feature type="compositionally biased region" description="Acidic residues" evidence="5">
    <location>
        <begin position="810"/>
        <end position="826"/>
    </location>
</feature>
<dbReference type="SMART" id="SM00717">
    <property type="entry name" value="SANT"/>
    <property type="match status" value="5"/>
</dbReference>
<feature type="domain" description="HTH myb-type" evidence="8">
    <location>
        <begin position="538"/>
        <end position="579"/>
    </location>
</feature>
<keyword evidence="1" id="KW-0805">Transcription regulation</keyword>
<feature type="compositionally biased region" description="Low complexity" evidence="5">
    <location>
        <begin position="1018"/>
        <end position="1027"/>
    </location>
</feature>
<feature type="region of interest" description="Disordered" evidence="5">
    <location>
        <begin position="1185"/>
        <end position="1210"/>
    </location>
</feature>
<feature type="region of interest" description="Disordered" evidence="5">
    <location>
        <begin position="1018"/>
        <end position="1167"/>
    </location>
</feature>
<feature type="compositionally biased region" description="Acidic residues" evidence="5">
    <location>
        <begin position="212"/>
        <end position="230"/>
    </location>
</feature>
<feature type="domain" description="SANT" evidence="7">
    <location>
        <begin position="485"/>
        <end position="537"/>
    </location>
</feature>
<feature type="compositionally biased region" description="Basic and acidic residues" evidence="5">
    <location>
        <begin position="1283"/>
        <end position="1295"/>
    </location>
</feature>
<dbReference type="InParanoid" id="A7S5L7"/>
<feature type="region of interest" description="Disordered" evidence="5">
    <location>
        <begin position="694"/>
        <end position="784"/>
    </location>
</feature>
<name>A7S5L7_NEMVE</name>
<dbReference type="Proteomes" id="UP000001593">
    <property type="component" value="Unassembled WGS sequence"/>
</dbReference>
<dbReference type="CDD" id="cd00167">
    <property type="entry name" value="SANT"/>
    <property type="match status" value="3"/>
</dbReference>
<feature type="domain" description="HTH myb-type" evidence="8">
    <location>
        <begin position="585"/>
        <end position="640"/>
    </location>
</feature>
<dbReference type="InterPro" id="IPR001005">
    <property type="entry name" value="SANT/Myb"/>
</dbReference>
<evidence type="ECO:0000256" key="3">
    <source>
        <dbReference type="ARBA" id="ARBA00023163"/>
    </source>
</evidence>
<dbReference type="InterPro" id="IPR009057">
    <property type="entry name" value="Homeodomain-like_sf"/>
</dbReference>
<feature type="region of interest" description="Disordered" evidence="5">
    <location>
        <begin position="1630"/>
        <end position="1768"/>
    </location>
</feature>
<dbReference type="GO" id="GO:0042795">
    <property type="term" value="P:snRNA transcription by RNA polymerase II"/>
    <property type="evidence" value="ECO:0000318"/>
    <property type="project" value="GO_Central"/>
</dbReference>
<dbReference type="STRING" id="45351.A7S5L7"/>
<feature type="region of interest" description="Disordered" evidence="5">
    <location>
        <begin position="869"/>
        <end position="914"/>
    </location>
</feature>
<feature type="compositionally biased region" description="Basic and acidic residues" evidence="5">
    <location>
        <begin position="1308"/>
        <end position="1320"/>
    </location>
</feature>
<feature type="compositionally biased region" description="Polar residues" evidence="5">
    <location>
        <begin position="1720"/>
        <end position="1730"/>
    </location>
</feature>
<feature type="compositionally biased region" description="Basic residues" evidence="5">
    <location>
        <begin position="877"/>
        <end position="889"/>
    </location>
</feature>
<dbReference type="HOGENOM" id="CLU_238910_0_0_1"/>
<dbReference type="PROSITE" id="PS51293">
    <property type="entry name" value="SANT"/>
    <property type="match status" value="2"/>
</dbReference>
<proteinExistence type="predicted"/>
<feature type="compositionally biased region" description="Polar residues" evidence="5">
    <location>
        <begin position="1185"/>
        <end position="1207"/>
    </location>
</feature>
<feature type="compositionally biased region" description="Polar residues" evidence="5">
    <location>
        <begin position="902"/>
        <end position="913"/>
    </location>
</feature>
<sequence>MNNAEEDYDTAEYEREILGDEIQRIQLALGGNDSEESDSFEESSEEEDEGLDGSSNLVIHSLNSHSKLNTPLDRNYNETPISHQGFNSASTLTPLVCTASTEENDSHLTELKPVRQEDQTVVAQIENSFRHHLHSASILETHNVPSGIQENSFEQSNIEQNSFAQSIDNTSVCNPGPYSINTCDPHYQTYENMYSTTDAGNTEYRNAKEGEESNSDESDDEESSDDDDLGDVAYMSTREVLEQSLQTNRNYQAVIIEQLKEIEIALAKNREQQLGLMQVTLSPDQEAHHPLPSLTKFCKPYFKDSSGMGPPDNQDAINNKYHANILAYENASSAWKANDKKALALAVRMQNLKGRLDPLVSRLNALGKTKEDAKEAKRLRKTIAQTKGLLESDPKSLEHDLLSIDWDEVAARYLPKRTAMECQLQWSHFGHPRVNNKPWTKYEDKMLLSQASVDASWNVIAQSLQTNRTPIQCFQRYQRSLNKTLLKSKWTPEEDRQLIELVKMFGEGNWQKVAGYMEGRMGEQVMHRYMKACKPTKKGKWTAEENECLLKAIEEVKELNWERISELVPGRTGTQCRERYVNVVNPSLNKGDWTKEEDDILLAGVDRYGQGSWSKIAKELGTRTDNQCWRRWIQLRKSDYLDYRFNTLRKKREMPRNFVGRKKDRPTIGPKDLDIQDIDIKEITNQDIRVPCKKKSAPDVNKKTPKTIAKRLGTKDETTPEAKEIKPKPKRTLKRSAELTVVKKEATSPVRKTRATATAPRATRTRRKISTSSSSEDEEDWGSSVLDNVPNVAQRRSERKRKLVKFVYESAEDEEEAISDDADESQITEKARSTPSPRSVDVQPSQSLKVPPTKGTVCRGFADYELLCPQQPVTPSPKKKVMVQPRKKIKQEPPDNGVESARSPTTPSGTQQEVRVDSKLSAFSLLLQAFQIDTQNVLKTLQKQTPTASSAGGVVGCAQTPSTVAIASPQSANTATSTTVPVSSHVTPATGCNTTMATSTATVQSIDTEQSPIVITSVTPPSTTMVPQKASVATSPTTTVHFQRLEKPSVASSLMPSSDSTVMTSQDTSMKTSPEATVVPSSNDIRAREEAPSSANFQLSTSEASRDFSSTVNLSTHTATANRPPSLTTVHSSPSSAVTESSSSTKVKSSASSVGAESSSTRTASTTLSSRIDRILEQNDAVLTSSAPRDLSRSNSQLTPSAGSTLTKRLFIPPLPPCRTTLKGLQTLLGLKEQLRARAAQVPKIPRPKCIDKEVQTLKDPSIHNNEQSSIPASSNKPSETMTHTEKKAPEEEFYGHALSIVDTFSNGKDKSSREQDKHKVSSKTGVTGEKGDKELTVVTVSTSENPKTHSCKDKNVNRSEKEMLSKTGSAVAKPAENNEDRELKSITEGSSSSNNPVASQPESEKGEISEEMSNGTAIADNRTAVDESGGRDNGTTSTIVNQQGASAIQSLHRQVTPENVGVAGIASAVQGLYQLSMDYKLLFSRFNSLFLWPLLMEKVPLKGPHPKNLYSYQSVPRYWTTPTHGGLRLYEERRFVNKNVQVGVSAIAKPPQLTSKIQTPNSYLGTLSTATKRASSISTKTLKRTPPSVPVRSSSRATKISYKAYLQSDDEDLLDDSQTLSLAEAAEVVSKNQREKAATQSNTPASRLPPRGKPSKQARPNQPKASKPSKKAKHDQSIPQGSLSLSSRPNNSASASLPKTPIGSSTNANVKNTSKRKTQQMMEEQSTPTSRKRKAFTPKKLVKRPPLEVKVLSRPKKRNAVLKKEPV</sequence>
<dbReference type="PANTHER" id="PTHR46621">
    <property type="entry name" value="SNRNA-ACTIVATING PROTEIN COMPLEX SUBUNIT 4"/>
    <property type="match status" value="1"/>
</dbReference>